<reference evidence="2 3" key="1">
    <citation type="submission" date="2019-07" db="EMBL/GenBank/DDBJ databases">
        <title>Whole genome shotgun sequence of Pseudonocardia sulfidoxydans NBRC 16205.</title>
        <authorList>
            <person name="Hosoyama A."/>
            <person name="Uohara A."/>
            <person name="Ohji S."/>
            <person name="Ichikawa N."/>
        </authorList>
    </citation>
    <scope>NUCLEOTIDE SEQUENCE [LARGE SCALE GENOMIC DNA]</scope>
    <source>
        <strain evidence="2 3">NBRC 16205</strain>
    </source>
</reference>
<proteinExistence type="predicted"/>
<dbReference type="InterPro" id="IPR037401">
    <property type="entry name" value="SnoaL-like"/>
</dbReference>
<evidence type="ECO:0000259" key="1">
    <source>
        <dbReference type="Pfam" id="PF12680"/>
    </source>
</evidence>
<feature type="domain" description="SnoaL-like" evidence="1">
    <location>
        <begin position="11"/>
        <end position="110"/>
    </location>
</feature>
<evidence type="ECO:0000313" key="2">
    <source>
        <dbReference type="EMBL" id="GEL25343.1"/>
    </source>
</evidence>
<dbReference type="EMBL" id="BJVJ01000051">
    <property type="protein sequence ID" value="GEL25343.1"/>
    <property type="molecule type" value="Genomic_DNA"/>
</dbReference>
<dbReference type="RefSeq" id="WP_186817102.1">
    <property type="nucleotide sequence ID" value="NZ_BJVJ01000051.1"/>
</dbReference>
<evidence type="ECO:0000313" key="3">
    <source>
        <dbReference type="Proteomes" id="UP000321685"/>
    </source>
</evidence>
<protein>
    <recommendedName>
        <fullName evidence="1">SnoaL-like domain-containing protein</fullName>
    </recommendedName>
</protein>
<dbReference type="Proteomes" id="UP000321685">
    <property type="component" value="Unassembled WGS sequence"/>
</dbReference>
<organism evidence="2 3">
    <name type="scientific">Pseudonocardia sulfidoxydans NBRC 16205</name>
    <dbReference type="NCBI Taxonomy" id="1223511"/>
    <lineage>
        <taxon>Bacteria</taxon>
        <taxon>Bacillati</taxon>
        <taxon>Actinomycetota</taxon>
        <taxon>Actinomycetes</taxon>
        <taxon>Pseudonocardiales</taxon>
        <taxon>Pseudonocardiaceae</taxon>
        <taxon>Pseudonocardia</taxon>
    </lineage>
</organism>
<keyword evidence="3" id="KW-1185">Reference proteome</keyword>
<dbReference type="InterPro" id="IPR032710">
    <property type="entry name" value="NTF2-like_dom_sf"/>
</dbReference>
<name>A0A511DM67_9PSEU</name>
<dbReference type="Gene3D" id="3.10.450.50">
    <property type="match status" value="1"/>
</dbReference>
<gene>
    <name evidence="2" type="ORF">PSU4_42970</name>
</gene>
<dbReference type="SUPFAM" id="SSF54427">
    <property type="entry name" value="NTF2-like"/>
    <property type="match status" value="1"/>
</dbReference>
<comment type="caution">
    <text evidence="2">The sequence shown here is derived from an EMBL/GenBank/DDBJ whole genome shotgun (WGS) entry which is preliminary data.</text>
</comment>
<accession>A0A511DM67</accession>
<dbReference type="Pfam" id="PF12680">
    <property type="entry name" value="SnoaL_2"/>
    <property type="match status" value="1"/>
</dbReference>
<sequence length="117" mass="12670">MTTTSAHAADTFFAAAAAGDWDGMRAAVAEDAVFWQNVDGTERGVEQVIRYTGKLRRTGGFTYTDVRRLVADDGFCEQHTVRFHDADGTTTAEYAVCVVARVDGAGLITRLDEYLAG</sequence>
<dbReference type="AlphaFoldDB" id="A0A511DM67"/>